<dbReference type="InterPro" id="IPR051309">
    <property type="entry name" value="ABCF_ATPase"/>
</dbReference>
<keyword evidence="2" id="KW-0067">ATP-binding</keyword>
<dbReference type="InterPro" id="IPR027417">
    <property type="entry name" value="P-loop_NTPase"/>
</dbReference>
<evidence type="ECO:0000259" key="4">
    <source>
        <dbReference type="PROSITE" id="PS50893"/>
    </source>
</evidence>
<dbReference type="CDD" id="cd03221">
    <property type="entry name" value="ABCF_EF-3"/>
    <property type="match status" value="2"/>
</dbReference>
<gene>
    <name evidence="5" type="ORF">OKIT_0955</name>
</gene>
<dbReference type="eggNOG" id="COG0488">
    <property type="taxonomic scope" value="Bacteria"/>
</dbReference>
<dbReference type="Gene3D" id="3.40.50.300">
    <property type="entry name" value="P-loop containing nucleotide triphosphate hydrolases"/>
    <property type="match status" value="3"/>
</dbReference>
<evidence type="ECO:0000256" key="2">
    <source>
        <dbReference type="ARBA" id="ARBA00022840"/>
    </source>
</evidence>
<dbReference type="Pfam" id="PF00005">
    <property type="entry name" value="ABC_tran"/>
    <property type="match status" value="3"/>
</dbReference>
<dbReference type="PANTHER" id="PTHR42855:SF1">
    <property type="entry name" value="ABC TRANSPORTER DOMAIN-CONTAINING PROTEIN"/>
    <property type="match status" value="1"/>
</dbReference>
<feature type="compositionally biased region" description="Basic and acidic residues" evidence="3">
    <location>
        <begin position="187"/>
        <end position="197"/>
    </location>
</feature>
<accession>G9WJL4</accession>
<evidence type="ECO:0000313" key="5">
    <source>
        <dbReference type="EMBL" id="EHN59059.1"/>
    </source>
</evidence>
<feature type="domain" description="ABC transporter" evidence="4">
    <location>
        <begin position="3"/>
        <end position="173"/>
    </location>
</feature>
<dbReference type="GO" id="GO:0016887">
    <property type="term" value="F:ATP hydrolysis activity"/>
    <property type="evidence" value="ECO:0007669"/>
    <property type="project" value="InterPro"/>
</dbReference>
<dbReference type="PATRIC" id="fig|1045004.4.peg.955"/>
<dbReference type="RefSeq" id="WP_007745752.1">
    <property type="nucleotide sequence ID" value="NZ_ATZG01000004.1"/>
</dbReference>
<dbReference type="GO" id="GO:0005524">
    <property type="term" value="F:ATP binding"/>
    <property type="evidence" value="ECO:0007669"/>
    <property type="project" value="UniProtKB-KW"/>
</dbReference>
<keyword evidence="6" id="KW-1185">Reference proteome</keyword>
<feature type="domain" description="ABC transporter" evidence="4">
    <location>
        <begin position="258"/>
        <end position="448"/>
    </location>
</feature>
<organism evidence="5 6">
    <name type="scientific">Oenococcus kitaharae DSM 17330</name>
    <dbReference type="NCBI Taxonomy" id="1045004"/>
    <lineage>
        <taxon>Bacteria</taxon>
        <taxon>Bacillati</taxon>
        <taxon>Bacillota</taxon>
        <taxon>Bacilli</taxon>
        <taxon>Lactobacillales</taxon>
        <taxon>Lactobacillaceae</taxon>
        <taxon>Oenococcus</taxon>
    </lineage>
</organism>
<dbReference type="AlphaFoldDB" id="G9WJL4"/>
<evidence type="ECO:0000313" key="6">
    <source>
        <dbReference type="Proteomes" id="UP000004959"/>
    </source>
</evidence>
<protein>
    <recommendedName>
        <fullName evidence="4">ABC transporter domain-containing protein</fullName>
    </recommendedName>
</protein>
<dbReference type="PROSITE" id="PS50893">
    <property type="entry name" value="ABC_TRANSPORTER_2"/>
    <property type="match status" value="2"/>
</dbReference>
<proteinExistence type="predicted"/>
<reference evidence="5 6" key="1">
    <citation type="journal article" date="2012" name="PLoS ONE">
        <title>Functional divergence in the genus oenococcus as predicted by genome sequencing of the newly-described species, Oenococcus kitaharae.</title>
        <authorList>
            <person name="Borneman A.R."/>
            <person name="McCarthy J.M."/>
            <person name="Chambers P.J."/>
            <person name="Bartowsky E.J."/>
        </authorList>
    </citation>
    <scope>NUCLEOTIDE SEQUENCE [LARGE SCALE GENOMIC DNA]</scope>
    <source>
        <strain evidence="6">DSM17330</strain>
    </source>
</reference>
<dbReference type="SMART" id="SM00382">
    <property type="entry name" value="AAA"/>
    <property type="match status" value="2"/>
</dbReference>
<dbReference type="PANTHER" id="PTHR42855">
    <property type="entry name" value="ABC TRANSPORTER ATP-BINDING SUBUNIT"/>
    <property type="match status" value="1"/>
</dbReference>
<dbReference type="HOGENOM" id="CLU_000604_36_0_9"/>
<name>G9WJL4_9LACO</name>
<dbReference type="EMBL" id="AFVZ01000001">
    <property type="protein sequence ID" value="EHN59059.1"/>
    <property type="molecule type" value="Genomic_DNA"/>
</dbReference>
<evidence type="ECO:0000256" key="1">
    <source>
        <dbReference type="ARBA" id="ARBA00022741"/>
    </source>
</evidence>
<comment type="caution">
    <text evidence="5">The sequence shown here is derived from an EMBL/GenBank/DDBJ whole genome shotgun (WGS) entry which is preliminary data.</text>
</comment>
<dbReference type="SUPFAM" id="SSF52540">
    <property type="entry name" value="P-loop containing nucleoside triphosphate hydrolases"/>
    <property type="match status" value="2"/>
</dbReference>
<dbReference type="InterPro" id="IPR003439">
    <property type="entry name" value="ABC_transporter-like_ATP-bd"/>
</dbReference>
<dbReference type="OrthoDB" id="9790048at2"/>
<dbReference type="InterPro" id="IPR003593">
    <property type="entry name" value="AAA+_ATPase"/>
</dbReference>
<feature type="region of interest" description="Disordered" evidence="3">
    <location>
        <begin position="175"/>
        <end position="197"/>
    </location>
</feature>
<keyword evidence="1" id="KW-0547">Nucleotide-binding</keyword>
<dbReference type="STRING" id="336988.NT96_05450"/>
<dbReference type="Proteomes" id="UP000004959">
    <property type="component" value="Chromosome"/>
</dbReference>
<evidence type="ECO:0000256" key="3">
    <source>
        <dbReference type="SAM" id="MobiDB-lite"/>
    </source>
</evidence>
<sequence>MSLNITKLEKRVDGQQLFTVDKAFIKNRARIGVIGDNGQGKTTLLNIIAGRDKDFSGQLYVSGSLAFVAQINDFDQLSGGQRVRRLIEEALLKRPDLLILDEPTTHLDQENVNWLLGRLKKFSGSVLAVSHDRYFLDQFAQEIWAFQDHQLTVFPSTLQNFLDTRAAQAESQAAAFKESRNKKKKLQKAENRVRGEAQRISNHSVRDPFHAKVAKQMFQVAKNLHRHMDNLNDVSKPFVQKKLKLQHPLHMAAGKNLIKVLNLDIVRDGQTLVSDLTFSIAAGDKVALIGENGSGKTTSVERILQAQPPRVTRADNLKIGYFHQDLSQIRNDRNLLENVLDGSLENGQTARDFLGAFGIRRDKVFQKSGSLSGGEKIKLALIKVLLSDANLLILDEPTNFLDLSAIEALQDFLTDYTGGLLIISHDLTLIQAVSNKILKIEAQRIIKV</sequence>